<organism evidence="1 2">
    <name type="scientific">Devosia psychrophila</name>
    <dbReference type="NCBI Taxonomy" id="728005"/>
    <lineage>
        <taxon>Bacteria</taxon>
        <taxon>Pseudomonadati</taxon>
        <taxon>Pseudomonadota</taxon>
        <taxon>Alphaproteobacteria</taxon>
        <taxon>Hyphomicrobiales</taxon>
        <taxon>Devosiaceae</taxon>
        <taxon>Devosia</taxon>
    </lineage>
</organism>
<name>A0ABR5E2T5_9HYPH</name>
<dbReference type="EMBL" id="LAPV01000015">
    <property type="protein sequence ID" value="KKC34571.1"/>
    <property type="molecule type" value="Genomic_DNA"/>
</dbReference>
<keyword evidence="2" id="KW-1185">Reference proteome</keyword>
<reference evidence="1 2" key="1">
    <citation type="submission" date="2015-03" db="EMBL/GenBank/DDBJ databases">
        <authorList>
            <person name="Lepp D."/>
            <person name="Hassan Y.I."/>
            <person name="Li X.-Z."/>
            <person name="Zhou T."/>
        </authorList>
    </citation>
    <scope>NUCLEOTIDE SEQUENCE [LARGE SCALE GENOMIC DNA]</scope>
    <source>
        <strain evidence="1 2">Cr7-05</strain>
    </source>
</reference>
<evidence type="ECO:0000313" key="2">
    <source>
        <dbReference type="Proteomes" id="UP000033519"/>
    </source>
</evidence>
<protein>
    <submittedName>
        <fullName evidence="1">Uncharacterized protein</fullName>
    </submittedName>
</protein>
<proteinExistence type="predicted"/>
<evidence type="ECO:0000313" key="1">
    <source>
        <dbReference type="EMBL" id="KKC34571.1"/>
    </source>
</evidence>
<gene>
    <name evidence="1" type="ORF">WH91_02155</name>
</gene>
<sequence length="227" mass="25818">MKQKPPAEDPRFHHEIWTGATAESANTVSGIYYVENHNGQCSYAELALDFQIAADLVIETYQKNGMGNWTAPLAHLVRQTLELRLKALLDMVGQKSGKIETRLLYSHDLKAIWTHCRDWLGQSGYRFREDARLAQTVRLIEAFHAIDPSGDLFRFGISSQTAFGKQKSYDRVGLRMEILVPDFAASDGFLQHWEAVLLREIMAIEMNWDKDPFFDPNDFPKVATGAL</sequence>
<accession>A0ABR5E2T5</accession>
<dbReference type="RefSeq" id="WP_046169378.1">
    <property type="nucleotide sequence ID" value="NZ_LAPV01000015.1"/>
</dbReference>
<dbReference type="Proteomes" id="UP000033519">
    <property type="component" value="Unassembled WGS sequence"/>
</dbReference>
<comment type="caution">
    <text evidence="1">The sequence shown here is derived from an EMBL/GenBank/DDBJ whole genome shotgun (WGS) entry which is preliminary data.</text>
</comment>